<dbReference type="GO" id="GO:0008017">
    <property type="term" value="F:microtubule binding"/>
    <property type="evidence" value="ECO:0007669"/>
    <property type="project" value="InterPro"/>
</dbReference>
<dbReference type="AlphaFoldDB" id="A0A9W6TDY1"/>
<feature type="domain" description="Kinesin motor" evidence="4">
    <location>
        <begin position="464"/>
        <end position="800"/>
    </location>
</feature>
<feature type="compositionally biased region" description="Polar residues" evidence="2">
    <location>
        <begin position="144"/>
        <end position="161"/>
    </location>
</feature>
<evidence type="ECO:0000256" key="1">
    <source>
        <dbReference type="SAM" id="Coils"/>
    </source>
</evidence>
<dbReference type="GO" id="GO:0005524">
    <property type="term" value="F:ATP binding"/>
    <property type="evidence" value="ECO:0007669"/>
    <property type="project" value="InterPro"/>
</dbReference>
<feature type="coiled-coil region" evidence="1">
    <location>
        <begin position="217"/>
        <end position="261"/>
    </location>
</feature>
<feature type="region of interest" description="Disordered" evidence="2">
    <location>
        <begin position="25"/>
        <end position="88"/>
    </location>
</feature>
<organism evidence="5 6">
    <name type="scientific">Phytophthora lilii</name>
    <dbReference type="NCBI Taxonomy" id="2077276"/>
    <lineage>
        <taxon>Eukaryota</taxon>
        <taxon>Sar</taxon>
        <taxon>Stramenopiles</taxon>
        <taxon>Oomycota</taxon>
        <taxon>Peronosporomycetes</taxon>
        <taxon>Peronosporales</taxon>
        <taxon>Peronosporaceae</taxon>
        <taxon>Phytophthora</taxon>
    </lineage>
</organism>
<dbReference type="Gene3D" id="3.40.850.10">
    <property type="entry name" value="Kinesin motor domain"/>
    <property type="match status" value="1"/>
</dbReference>
<sequence>MVLAAVACSALVVKAIAEVISSPRNLGSEAAKMNRLSAASEEDEDPRTAPEEEEMDQQEPRNEGVGDEEDEAQEDQTAATPPVESGTESLAYLLVDVTEKVQEERAKRGDVEKRNHSLLMELDQLQKEVLSLRAAAAESERKASTNGHVGVNSTASVGGSDSAKAQLNPGMLDDAEAGEFCWKELLDAKKAKEKALAEAHQRAMQVMELNACISMQHDELAALRTRAREDREALEQSDAAAKELRQERQLLTQETRLLRDNVEHLTSEMGKRGTHFKAIMEKWTEAQAQSEHRERENAALREQLQAARQRAELRERELETLRDERDALQHQANQLKGAVAAKAAESKAFQAYGASAREHLQTQQAAIQRHAVYRRQVNGLARDAITSLRGMRATLAQTRAPLVAIQGDFKRFLEKLRAPVMTLVKRSSRYGKAAHIEHAPLRLALHSAELARRHLHEQLWRTRRDALIVCQLQNVEPSPEAVVGDESESEQLVLRANYSNGELFLREGAEEGSEVLGVKCDSVFSDRARELDRHESVTPLLQSVLDGHNACVTTFVNAPPLRIAGSTSQQTVQELLLRELFATVEAHGNDSRFHRAKFTISFLAVFNETVYDLLGLEAMSMPPTEANASSARQIVVLEVQNAEEALMVLAGGKEHLTASPGVNDLMPVLDTHLTHTVVTICLTYENLLTGAAPVKSKLQIVELALGSGTSLKAAAKPSLPWSGQPDNREDIKQRVAVENGAAALVTALAEVRLKDMTFVRYHSSKLTVLLQDTVKPGSKFLTLVALPSSCPARMSPKDCNPIAIMRILQQMRTAVGGRDDSKMPPQSSSRDRSLEGFMNRLALQQIQPSNDLALPFSSLDMQDHVRHRAGSTSSWGTELDILTKRYGKDALDALDIVPPSPYQHEATEYSREHHQLTAPTAVHPIVYSTSSQPPPAPAASIRKPKPNRKSSKGSRSNGGATSTTRKQAAAILMPSTRATRSATMPRVSPVVASPTPPSTMGAVLKIRRETASSALKKTLLSRKLQDKRSPFR</sequence>
<dbReference type="OrthoDB" id="70408at2759"/>
<dbReference type="GO" id="GO:0003777">
    <property type="term" value="F:microtubule motor activity"/>
    <property type="evidence" value="ECO:0007669"/>
    <property type="project" value="InterPro"/>
</dbReference>
<dbReference type="EMBL" id="BSXW01000112">
    <property type="protein sequence ID" value="GMF12287.1"/>
    <property type="molecule type" value="Genomic_DNA"/>
</dbReference>
<evidence type="ECO:0000256" key="3">
    <source>
        <dbReference type="SAM" id="SignalP"/>
    </source>
</evidence>
<reference evidence="5" key="1">
    <citation type="submission" date="2023-04" db="EMBL/GenBank/DDBJ databases">
        <title>Phytophthora lilii NBRC 32176.</title>
        <authorList>
            <person name="Ichikawa N."/>
            <person name="Sato H."/>
            <person name="Tonouchi N."/>
        </authorList>
    </citation>
    <scope>NUCLEOTIDE SEQUENCE</scope>
    <source>
        <strain evidence="5">NBRC 32176</strain>
    </source>
</reference>
<gene>
    <name evidence="5" type="ORF">Plil01_000291700</name>
</gene>
<feature type="region of interest" description="Disordered" evidence="2">
    <location>
        <begin position="141"/>
        <end position="161"/>
    </location>
</feature>
<feature type="compositionally biased region" description="Acidic residues" evidence="2">
    <location>
        <begin position="40"/>
        <end position="57"/>
    </location>
</feature>
<dbReference type="InterPro" id="IPR027417">
    <property type="entry name" value="P-loop_NTPase"/>
</dbReference>
<feature type="coiled-coil region" evidence="1">
    <location>
        <begin position="290"/>
        <end position="338"/>
    </location>
</feature>
<dbReference type="InterPro" id="IPR036961">
    <property type="entry name" value="Kinesin_motor_dom_sf"/>
</dbReference>
<feature type="region of interest" description="Disordered" evidence="2">
    <location>
        <begin position="926"/>
        <end position="999"/>
    </location>
</feature>
<keyword evidence="3" id="KW-0732">Signal</keyword>
<name>A0A9W6TDY1_9STRA</name>
<protein>
    <submittedName>
        <fullName evidence="5">Unnamed protein product</fullName>
    </submittedName>
</protein>
<keyword evidence="6" id="KW-1185">Reference proteome</keyword>
<evidence type="ECO:0000259" key="4">
    <source>
        <dbReference type="SMART" id="SM00129"/>
    </source>
</evidence>
<dbReference type="SUPFAM" id="SSF52540">
    <property type="entry name" value="P-loop containing nucleoside triphosphate hydrolases"/>
    <property type="match status" value="1"/>
</dbReference>
<dbReference type="SMART" id="SM00129">
    <property type="entry name" value="KISc"/>
    <property type="match status" value="1"/>
</dbReference>
<feature type="compositionally biased region" description="Basic residues" evidence="2">
    <location>
        <begin position="942"/>
        <end position="952"/>
    </location>
</feature>
<dbReference type="Proteomes" id="UP001165083">
    <property type="component" value="Unassembled WGS sequence"/>
</dbReference>
<feature type="chain" id="PRO_5040984600" evidence="3">
    <location>
        <begin position="18"/>
        <end position="1032"/>
    </location>
</feature>
<evidence type="ECO:0000256" key="2">
    <source>
        <dbReference type="SAM" id="MobiDB-lite"/>
    </source>
</evidence>
<dbReference type="GO" id="GO:0007018">
    <property type="term" value="P:microtubule-based movement"/>
    <property type="evidence" value="ECO:0007669"/>
    <property type="project" value="InterPro"/>
</dbReference>
<accession>A0A9W6TDY1</accession>
<dbReference type="PANTHER" id="PTHR47972">
    <property type="entry name" value="KINESIN-LIKE PROTEIN KLP-3"/>
    <property type="match status" value="1"/>
</dbReference>
<feature type="compositionally biased region" description="Acidic residues" evidence="2">
    <location>
        <begin position="65"/>
        <end position="74"/>
    </location>
</feature>
<dbReference type="Pfam" id="PF00225">
    <property type="entry name" value="Kinesin"/>
    <property type="match status" value="1"/>
</dbReference>
<proteinExistence type="predicted"/>
<keyword evidence="1" id="KW-0175">Coiled coil</keyword>
<dbReference type="InterPro" id="IPR001752">
    <property type="entry name" value="Kinesin_motor_dom"/>
</dbReference>
<comment type="caution">
    <text evidence="5">The sequence shown here is derived from an EMBL/GenBank/DDBJ whole genome shotgun (WGS) entry which is preliminary data.</text>
</comment>
<evidence type="ECO:0000313" key="5">
    <source>
        <dbReference type="EMBL" id="GMF12287.1"/>
    </source>
</evidence>
<feature type="signal peptide" evidence="3">
    <location>
        <begin position="1"/>
        <end position="17"/>
    </location>
</feature>
<evidence type="ECO:0000313" key="6">
    <source>
        <dbReference type="Proteomes" id="UP001165083"/>
    </source>
</evidence>
<dbReference type="InterPro" id="IPR027640">
    <property type="entry name" value="Kinesin-like_fam"/>
</dbReference>